<keyword evidence="7" id="KW-1185">Reference proteome</keyword>
<dbReference type="GO" id="GO:0000049">
    <property type="term" value="F:tRNA binding"/>
    <property type="evidence" value="ECO:0007669"/>
    <property type="project" value="UniProtKB-KW"/>
</dbReference>
<dbReference type="FunFam" id="3.40.50.300:FF:000055">
    <property type="entry name" value="GTP-binding protein TypA"/>
    <property type="match status" value="1"/>
</dbReference>
<dbReference type="SUPFAM" id="SSF52540">
    <property type="entry name" value="P-loop containing nucleoside triphosphate hydrolases"/>
    <property type="match status" value="1"/>
</dbReference>
<protein>
    <recommendedName>
        <fullName evidence="4">Large ribosomal subunit assembly factor BipA</fullName>
        <ecNumber evidence="4">3.6.5.-</ecNumber>
    </recommendedName>
    <alternativeName>
        <fullName evidence="4">GTP-binding protein BipA</fullName>
    </alternativeName>
</protein>
<dbReference type="InterPro" id="IPR000640">
    <property type="entry name" value="EFG_V-like"/>
</dbReference>
<dbReference type="Pfam" id="PF00009">
    <property type="entry name" value="GTP_EFTU"/>
    <property type="match status" value="1"/>
</dbReference>
<dbReference type="Pfam" id="PF03144">
    <property type="entry name" value="GTP_EFTU_D2"/>
    <property type="match status" value="1"/>
</dbReference>
<feature type="domain" description="Tr-type G" evidence="5">
    <location>
        <begin position="4"/>
        <end position="199"/>
    </location>
</feature>
<sequence length="610" mass="68034">MKRNDIRNIALIAHVDHGKTTLVDGMLKQSGIFRENQKVDERIMDSNELERERGITILAKNTAVRYNDIKINIVDTPGHADFGGEVERVLKMVDGVLLLVDASEGPMPQTRFVLGKALSLNLKPVVVINKIDRPDARPYEVIDEVLNLFIDLGASDEQIDFPIVYTSARDAVAKYDLNDSGYNLKPLFDTIINSIPAPEGDVDGPLQLLVTNLDYDDYVGRLAIGRIIRGSITGGQQVSVVKKDGTVVKGKIGTVYQYESLKRVAAESALMGDIVAVSGIPDIEIGETIADVDFPEAVEFVEIEEPTITMSFSTNNSPFAGKEGQYVTSRHLRDRLYKELETNVSLRVEDTDSPDTFKVSGRGELHLSILIETMRREGYEFQVSKPEVIYKNVHGKRYEPIELLMIDVPEEYMGIVMEKLGPRKAELINMTPNDKGYIRLEFNIPSRGIMGYRTEFLTDTKGNGIMNHVFIDYQPYKGEIKQRNHGSLVASEAGTTTTYGLNNAQERGALFVGPGVEVYEGMVVGENNREEDIDVNVCKKKHLTNMRSATADEAIRLAAPKTLSLEEALDFLADDELLEVTPLSIRIRKKILSQKDRYKKAGKMVKSGQK</sequence>
<dbReference type="FunFam" id="3.30.70.870:FF:000003">
    <property type="entry name" value="GTP-binding protein TypA"/>
    <property type="match status" value="1"/>
</dbReference>
<evidence type="ECO:0000256" key="2">
    <source>
        <dbReference type="ARBA" id="ARBA00023134"/>
    </source>
</evidence>
<dbReference type="PRINTS" id="PR00315">
    <property type="entry name" value="ELONGATNFCT"/>
</dbReference>
<dbReference type="InterPro" id="IPR009000">
    <property type="entry name" value="Transl_B-barrel_sf"/>
</dbReference>
<dbReference type="FunFam" id="2.40.30.10:FF:000016">
    <property type="entry name" value="GTP-binding protein TypA"/>
    <property type="match status" value="1"/>
</dbReference>
<evidence type="ECO:0000256" key="3">
    <source>
        <dbReference type="ARBA" id="ARBA00048548"/>
    </source>
</evidence>
<dbReference type="Proteomes" id="UP000322976">
    <property type="component" value="Unassembled WGS sequence"/>
</dbReference>
<comment type="caution">
    <text evidence="6">The sequence shown here is derived from an EMBL/GenBank/DDBJ whole genome shotgun (WGS) entry which is preliminary data.</text>
</comment>
<dbReference type="GO" id="GO:0003924">
    <property type="term" value="F:GTPase activity"/>
    <property type="evidence" value="ECO:0007669"/>
    <property type="project" value="UniProtKB-UniRule"/>
</dbReference>
<dbReference type="InterPro" id="IPR047042">
    <property type="entry name" value="BipA_II"/>
</dbReference>
<dbReference type="Gene3D" id="2.40.30.10">
    <property type="entry name" value="Translation factors"/>
    <property type="match status" value="1"/>
</dbReference>
<dbReference type="InterPro" id="IPR027417">
    <property type="entry name" value="P-loop_NTPase"/>
</dbReference>
<keyword evidence="4" id="KW-0378">Hydrolase</keyword>
<dbReference type="GO" id="GO:0009409">
    <property type="term" value="P:response to cold"/>
    <property type="evidence" value="ECO:0007669"/>
    <property type="project" value="UniProtKB-ARBA"/>
</dbReference>
<dbReference type="CDD" id="cd16263">
    <property type="entry name" value="BipA_III"/>
    <property type="match status" value="1"/>
</dbReference>
<dbReference type="RefSeq" id="WP_149545015.1">
    <property type="nucleotide sequence ID" value="NZ_VTPS01000007.1"/>
</dbReference>
<dbReference type="Pfam" id="PF21018">
    <property type="entry name" value="BipA_C"/>
    <property type="match status" value="1"/>
</dbReference>
<dbReference type="InterPro" id="IPR004161">
    <property type="entry name" value="EFTu-like_2"/>
</dbReference>
<dbReference type="InterPro" id="IPR005225">
    <property type="entry name" value="Small_GTP-bd"/>
</dbReference>
<accession>A0A5D8QEI3</accession>
<keyword evidence="2 4" id="KW-0342">GTP-binding</keyword>
<dbReference type="PANTHER" id="PTHR42908">
    <property type="entry name" value="TRANSLATION ELONGATION FACTOR-RELATED"/>
    <property type="match status" value="1"/>
</dbReference>
<dbReference type="HAMAP" id="MF_00849">
    <property type="entry name" value="BipA"/>
    <property type="match status" value="1"/>
</dbReference>
<dbReference type="CDD" id="cd03691">
    <property type="entry name" value="BipA_TypA_II"/>
    <property type="match status" value="1"/>
</dbReference>
<dbReference type="PANTHER" id="PTHR42908:SF8">
    <property type="entry name" value="TR-TYPE G DOMAIN-CONTAINING PROTEIN"/>
    <property type="match status" value="1"/>
</dbReference>
<comment type="subunit">
    <text evidence="4">Monomer.</text>
</comment>
<dbReference type="GO" id="GO:0043022">
    <property type="term" value="F:ribosome binding"/>
    <property type="evidence" value="ECO:0007669"/>
    <property type="project" value="UniProtKB-UniRule"/>
</dbReference>
<keyword evidence="4" id="KW-0694">RNA-binding</keyword>
<comment type="catalytic activity">
    <reaction evidence="3 4">
        <text>GTP + H2O = GDP + phosphate + H(+)</text>
        <dbReference type="Rhea" id="RHEA:19669"/>
        <dbReference type="ChEBI" id="CHEBI:15377"/>
        <dbReference type="ChEBI" id="CHEBI:15378"/>
        <dbReference type="ChEBI" id="CHEBI:37565"/>
        <dbReference type="ChEBI" id="CHEBI:43474"/>
        <dbReference type="ChEBI" id="CHEBI:58189"/>
    </reaction>
</comment>
<keyword evidence="4" id="KW-0820">tRNA-binding</keyword>
<dbReference type="FunFam" id="3.30.70.240:FF:000002">
    <property type="entry name" value="GTP-binding protein TypA"/>
    <property type="match status" value="1"/>
</dbReference>
<feature type="binding site" evidence="4">
    <location>
        <begin position="129"/>
        <end position="132"/>
    </location>
    <ligand>
        <name>GTP</name>
        <dbReference type="ChEBI" id="CHEBI:37565"/>
    </ligand>
</feature>
<keyword evidence="4" id="KW-0690">Ribosome biogenesis</keyword>
<keyword evidence="4" id="KW-0699">rRNA-binding</keyword>
<comment type="subcellular location">
    <subcellularLocation>
        <location evidence="4">Cytoplasm</location>
    </subcellularLocation>
    <text evidence="4">Binds to ribosomes.</text>
</comment>
<evidence type="ECO:0000313" key="6">
    <source>
        <dbReference type="EMBL" id="TZE82256.1"/>
    </source>
</evidence>
<dbReference type="Pfam" id="PF00679">
    <property type="entry name" value="EFG_C"/>
    <property type="match status" value="1"/>
</dbReference>
<dbReference type="InterPro" id="IPR047043">
    <property type="entry name" value="BipA_III"/>
</dbReference>
<reference evidence="6 7" key="1">
    <citation type="submission" date="2019-08" db="EMBL/GenBank/DDBJ databases">
        <title>Calorimonas adulescens gen. nov., sp. nov., an anaerobic thermophilic bacterium from Sakhalin hot spring.</title>
        <authorList>
            <person name="Khomyakova M.A."/>
            <person name="Merkel A.Y."/>
            <person name="Novikov A."/>
            <person name="Bonch-Osmolovskaya E.A."/>
            <person name="Slobodkin A.I."/>
        </authorList>
    </citation>
    <scope>NUCLEOTIDE SEQUENCE [LARGE SCALE GENOMIC DNA]</scope>
    <source>
        <strain evidence="6 7">A05MB</strain>
    </source>
</reference>
<dbReference type="InterPro" id="IPR031157">
    <property type="entry name" value="G_TR_CS"/>
</dbReference>
<dbReference type="NCBIfam" id="TIGR01394">
    <property type="entry name" value="TypA_BipA"/>
    <property type="match status" value="1"/>
</dbReference>
<dbReference type="CDD" id="cd01891">
    <property type="entry name" value="TypA_BipA"/>
    <property type="match status" value="1"/>
</dbReference>
<dbReference type="GO" id="GO:0000027">
    <property type="term" value="P:ribosomal large subunit assembly"/>
    <property type="evidence" value="ECO:0007669"/>
    <property type="project" value="UniProtKB-UniRule"/>
</dbReference>
<dbReference type="Gene3D" id="2.40.50.250">
    <property type="entry name" value="bipa protein"/>
    <property type="match status" value="1"/>
</dbReference>
<comment type="similarity">
    <text evidence="4">Belongs to the TRAFAC class translation factor GTPase superfamily. Classic translation factor GTPase family. BipA subfamily.</text>
</comment>
<proteinExistence type="inferred from homology"/>
<dbReference type="Gene3D" id="3.40.50.300">
    <property type="entry name" value="P-loop containing nucleotide triphosphate hydrolases"/>
    <property type="match status" value="1"/>
</dbReference>
<gene>
    <name evidence="6" type="primary">typA</name>
    <name evidence="4" type="synonym">bipA</name>
    <name evidence="6" type="ORF">FWJ32_05730</name>
</gene>
<keyword evidence="4" id="KW-0963">Cytoplasm</keyword>
<dbReference type="InterPro" id="IPR035647">
    <property type="entry name" value="EFG_III/V"/>
</dbReference>
<dbReference type="GO" id="GO:0005525">
    <property type="term" value="F:GTP binding"/>
    <property type="evidence" value="ECO:0007669"/>
    <property type="project" value="UniProtKB-UniRule"/>
</dbReference>
<dbReference type="InterPro" id="IPR047041">
    <property type="entry name" value="BipA_GTP-bd_dom"/>
</dbReference>
<dbReference type="InterPro" id="IPR000795">
    <property type="entry name" value="T_Tr_GTP-bd_dom"/>
</dbReference>
<dbReference type="InterPro" id="IPR035651">
    <property type="entry name" value="BipA_V"/>
</dbReference>
<dbReference type="NCBIfam" id="TIGR00231">
    <property type="entry name" value="small_GTP"/>
    <property type="match status" value="1"/>
</dbReference>
<dbReference type="InterPro" id="IPR048876">
    <property type="entry name" value="BipA_C"/>
</dbReference>
<dbReference type="GO" id="GO:0010467">
    <property type="term" value="P:gene expression"/>
    <property type="evidence" value="ECO:0007669"/>
    <property type="project" value="UniProtKB-ARBA"/>
</dbReference>
<dbReference type="Gene3D" id="3.30.70.870">
    <property type="entry name" value="Elongation Factor G (Translational Gtpase), domain 3"/>
    <property type="match status" value="1"/>
</dbReference>
<dbReference type="Gene3D" id="3.30.70.240">
    <property type="match status" value="1"/>
</dbReference>
<dbReference type="PROSITE" id="PS51722">
    <property type="entry name" value="G_TR_2"/>
    <property type="match status" value="1"/>
</dbReference>
<dbReference type="InterPro" id="IPR006298">
    <property type="entry name" value="BipA"/>
</dbReference>
<comment type="function">
    <text evidence="4">A 50S ribosomal subunit assembly protein with GTPase activity, required for 50S subunit assembly at low temperatures, may also play a role in translation. Binds GTP and analogs. Binds the 70S ribosome between the 30S and 50S subunits, in a similar position as ribosome-bound EF-G; it contacts a number of ribosomal proteins, both rRNAs and the A-site tRNA.</text>
</comment>
<dbReference type="SUPFAM" id="SSF50447">
    <property type="entry name" value="Translation proteins"/>
    <property type="match status" value="1"/>
</dbReference>
<evidence type="ECO:0000256" key="4">
    <source>
        <dbReference type="HAMAP-Rule" id="MF_00849"/>
    </source>
</evidence>
<dbReference type="EMBL" id="VTPS01000007">
    <property type="protein sequence ID" value="TZE82256.1"/>
    <property type="molecule type" value="Genomic_DNA"/>
</dbReference>
<dbReference type="GO" id="GO:0019843">
    <property type="term" value="F:rRNA binding"/>
    <property type="evidence" value="ECO:0007669"/>
    <property type="project" value="UniProtKB-KW"/>
</dbReference>
<dbReference type="GO" id="GO:0005829">
    <property type="term" value="C:cytosol"/>
    <property type="evidence" value="ECO:0007669"/>
    <property type="project" value="TreeGrafter"/>
</dbReference>
<dbReference type="CDD" id="cd03710">
    <property type="entry name" value="BipA_TypA_C"/>
    <property type="match status" value="1"/>
</dbReference>
<dbReference type="InterPro" id="IPR042116">
    <property type="entry name" value="TypA/BipA_C"/>
</dbReference>
<evidence type="ECO:0000259" key="5">
    <source>
        <dbReference type="PROSITE" id="PS51722"/>
    </source>
</evidence>
<evidence type="ECO:0000313" key="7">
    <source>
        <dbReference type="Proteomes" id="UP000322976"/>
    </source>
</evidence>
<keyword evidence="1 4" id="KW-0547">Nucleotide-binding</keyword>
<dbReference type="FunFam" id="2.40.50.250:FF:000001">
    <property type="entry name" value="GTP-binding protein TypA"/>
    <property type="match status" value="1"/>
</dbReference>
<organism evidence="6 7">
    <name type="scientific">Calorimonas adulescens</name>
    <dbReference type="NCBI Taxonomy" id="2606906"/>
    <lineage>
        <taxon>Bacteria</taxon>
        <taxon>Bacillati</taxon>
        <taxon>Bacillota</taxon>
        <taxon>Clostridia</taxon>
        <taxon>Thermoanaerobacterales</taxon>
        <taxon>Thermoanaerobacteraceae</taxon>
        <taxon>Calorimonas</taxon>
    </lineage>
</organism>
<dbReference type="AlphaFoldDB" id="A0A5D8QEI3"/>
<feature type="binding site" evidence="4">
    <location>
        <begin position="16"/>
        <end position="21"/>
    </location>
    <ligand>
        <name>GTP</name>
        <dbReference type="ChEBI" id="CHEBI:37565"/>
    </ligand>
</feature>
<evidence type="ECO:0000256" key="1">
    <source>
        <dbReference type="ARBA" id="ARBA00022741"/>
    </source>
</evidence>
<dbReference type="PROSITE" id="PS00301">
    <property type="entry name" value="G_TR_1"/>
    <property type="match status" value="1"/>
</dbReference>
<dbReference type="SUPFAM" id="SSF54980">
    <property type="entry name" value="EF-G C-terminal domain-like"/>
    <property type="match status" value="2"/>
</dbReference>
<dbReference type="EC" id="3.6.5.-" evidence="4"/>
<name>A0A5D8QEI3_9THEO</name>
<dbReference type="GO" id="GO:1990904">
    <property type="term" value="C:ribonucleoprotein complex"/>
    <property type="evidence" value="ECO:0007669"/>
    <property type="project" value="TreeGrafter"/>
</dbReference>